<dbReference type="Pfam" id="PF00535">
    <property type="entry name" value="Glycos_transf_2"/>
    <property type="match status" value="1"/>
</dbReference>
<feature type="transmembrane region" description="Helical" evidence="4">
    <location>
        <begin position="351"/>
        <end position="376"/>
    </location>
</feature>
<evidence type="ECO:0000256" key="3">
    <source>
        <dbReference type="ARBA" id="ARBA00022679"/>
    </source>
</evidence>
<feature type="domain" description="Glycosyltransferase 2-like" evidence="5">
    <location>
        <begin position="78"/>
        <end position="247"/>
    </location>
</feature>
<keyword evidence="4" id="KW-1133">Transmembrane helix</keyword>
<gene>
    <name evidence="6" type="ORF">WMO24_00705</name>
</gene>
<sequence>MKGKFLLSLGFGALWLAVSVYFSVFWAQEASCALPQWYVWWAIIGIALLPGFLMSAMFFSNLIHWRLRSYPDTDRETTILMCAHNEEAAISQAIRAVLEQDYQGMIRLLVIDNASEDGTREEVLNMQRLAGEKRKVEYLYCPQLGKANALNCGLAQVHTPFFLTVDADTCLEKQAVRRMMNHITAASSVCVAGNLFVRNARASLATRMQNYDYLLSIAAVKRFQGSYHSTLVAQGAFSAYRTEVVRETGGWQNVLGEDIVLTYALLQQGLVSSYEPAAVGYTEVPQTCNGLYNQRKRWAIGMLEGLSSVPPWRQGSAYSRYFTWVNLWVIYLDLAFLFGLLPGVLLALCGYYYLAGCLTLFTLAVSVVLFLSTYLYQKKLKIPFQNDLLGFLLFLFLFQALQSTAALQGYLTWLVHGKEEWG</sequence>
<keyword evidence="7" id="KW-1185">Reference proteome</keyword>
<keyword evidence="4" id="KW-0812">Transmembrane</keyword>
<evidence type="ECO:0000313" key="7">
    <source>
        <dbReference type="Proteomes" id="UP001477672"/>
    </source>
</evidence>
<dbReference type="CDD" id="cd06423">
    <property type="entry name" value="CESA_like"/>
    <property type="match status" value="1"/>
</dbReference>
<dbReference type="InterPro" id="IPR029044">
    <property type="entry name" value="Nucleotide-diphossugar_trans"/>
</dbReference>
<dbReference type="SUPFAM" id="SSF53448">
    <property type="entry name" value="Nucleotide-diphospho-sugar transferases"/>
    <property type="match status" value="1"/>
</dbReference>
<organism evidence="6 7">
    <name type="scientific">Ruthenibacterium intestinale</name>
    <dbReference type="NCBI Taxonomy" id="3133163"/>
    <lineage>
        <taxon>Bacteria</taxon>
        <taxon>Bacillati</taxon>
        <taxon>Bacillota</taxon>
        <taxon>Clostridia</taxon>
        <taxon>Eubacteriales</taxon>
        <taxon>Oscillospiraceae</taxon>
        <taxon>Ruthenibacterium</taxon>
    </lineage>
</organism>
<dbReference type="Gene3D" id="3.90.550.10">
    <property type="entry name" value="Spore Coat Polysaccharide Biosynthesis Protein SpsA, Chain A"/>
    <property type="match status" value="1"/>
</dbReference>
<feature type="transmembrane region" description="Helical" evidence="4">
    <location>
        <begin position="388"/>
        <end position="411"/>
    </location>
</feature>
<evidence type="ECO:0000313" key="6">
    <source>
        <dbReference type="EMBL" id="MEQ2518968.1"/>
    </source>
</evidence>
<evidence type="ECO:0000259" key="5">
    <source>
        <dbReference type="Pfam" id="PF00535"/>
    </source>
</evidence>
<keyword evidence="3" id="KW-0808">Transferase</keyword>
<dbReference type="RefSeq" id="WP_349214151.1">
    <property type="nucleotide sequence ID" value="NZ_JBBMFA010000024.1"/>
</dbReference>
<keyword evidence="4" id="KW-0472">Membrane</keyword>
<dbReference type="PANTHER" id="PTHR43630">
    <property type="entry name" value="POLY-BETA-1,6-N-ACETYL-D-GLUCOSAMINE SYNTHASE"/>
    <property type="match status" value="1"/>
</dbReference>
<dbReference type="InterPro" id="IPR001173">
    <property type="entry name" value="Glyco_trans_2-like"/>
</dbReference>
<dbReference type="Proteomes" id="UP001477672">
    <property type="component" value="Unassembled WGS sequence"/>
</dbReference>
<evidence type="ECO:0000256" key="4">
    <source>
        <dbReference type="SAM" id="Phobius"/>
    </source>
</evidence>
<keyword evidence="2" id="KW-0328">Glycosyltransferase</keyword>
<comment type="similarity">
    <text evidence="1">Belongs to the glycosyltransferase 2 family.</text>
</comment>
<feature type="transmembrane region" description="Helical" evidence="4">
    <location>
        <begin position="321"/>
        <end position="345"/>
    </location>
</feature>
<dbReference type="EMBL" id="JBBMFA010000024">
    <property type="protein sequence ID" value="MEQ2518968.1"/>
    <property type="molecule type" value="Genomic_DNA"/>
</dbReference>
<reference evidence="6 7" key="1">
    <citation type="submission" date="2024-03" db="EMBL/GenBank/DDBJ databases">
        <title>Human intestinal bacterial collection.</title>
        <authorList>
            <person name="Pauvert C."/>
            <person name="Hitch T.C.A."/>
            <person name="Clavel T."/>
        </authorList>
    </citation>
    <scope>NUCLEOTIDE SEQUENCE [LARGE SCALE GENOMIC DNA]</scope>
    <source>
        <strain evidence="6 7">CLA-JM-H11</strain>
    </source>
</reference>
<protein>
    <submittedName>
        <fullName evidence="6">Glycosyltransferase family 2 protein</fullName>
    </submittedName>
</protein>
<feature type="transmembrane region" description="Helical" evidence="4">
    <location>
        <begin position="37"/>
        <end position="59"/>
    </location>
</feature>
<dbReference type="PANTHER" id="PTHR43630:SF1">
    <property type="entry name" value="POLY-BETA-1,6-N-ACETYL-D-GLUCOSAMINE SYNTHASE"/>
    <property type="match status" value="1"/>
</dbReference>
<evidence type="ECO:0000256" key="2">
    <source>
        <dbReference type="ARBA" id="ARBA00022676"/>
    </source>
</evidence>
<accession>A0ABV1GBS2</accession>
<proteinExistence type="inferred from homology"/>
<name>A0ABV1GBS2_9FIRM</name>
<comment type="caution">
    <text evidence="6">The sequence shown here is derived from an EMBL/GenBank/DDBJ whole genome shotgun (WGS) entry which is preliminary data.</text>
</comment>
<evidence type="ECO:0000256" key="1">
    <source>
        <dbReference type="ARBA" id="ARBA00006739"/>
    </source>
</evidence>